<reference evidence="2" key="1">
    <citation type="journal article" date="2022" name="Mol. Ecol. Resour.">
        <title>The genomes of chicory, endive, great burdock and yacon provide insights into Asteraceae palaeo-polyploidization history and plant inulin production.</title>
        <authorList>
            <person name="Fan W."/>
            <person name="Wang S."/>
            <person name="Wang H."/>
            <person name="Wang A."/>
            <person name="Jiang F."/>
            <person name="Liu H."/>
            <person name="Zhao H."/>
            <person name="Xu D."/>
            <person name="Zhang Y."/>
        </authorList>
    </citation>
    <scope>NUCLEOTIDE SEQUENCE [LARGE SCALE GENOMIC DNA]</scope>
    <source>
        <strain evidence="2">cv. Yunnan</strain>
    </source>
</reference>
<organism evidence="1 2">
    <name type="scientific">Smallanthus sonchifolius</name>
    <dbReference type="NCBI Taxonomy" id="185202"/>
    <lineage>
        <taxon>Eukaryota</taxon>
        <taxon>Viridiplantae</taxon>
        <taxon>Streptophyta</taxon>
        <taxon>Embryophyta</taxon>
        <taxon>Tracheophyta</taxon>
        <taxon>Spermatophyta</taxon>
        <taxon>Magnoliopsida</taxon>
        <taxon>eudicotyledons</taxon>
        <taxon>Gunneridae</taxon>
        <taxon>Pentapetalae</taxon>
        <taxon>asterids</taxon>
        <taxon>campanulids</taxon>
        <taxon>Asterales</taxon>
        <taxon>Asteraceae</taxon>
        <taxon>Asteroideae</taxon>
        <taxon>Heliantheae alliance</taxon>
        <taxon>Millerieae</taxon>
        <taxon>Smallanthus</taxon>
    </lineage>
</organism>
<reference evidence="1 2" key="2">
    <citation type="journal article" date="2022" name="Mol. Ecol. Resour.">
        <title>The genomes of chicory, endive, great burdock and yacon provide insights into Asteraceae paleo-polyploidization history and plant inulin production.</title>
        <authorList>
            <person name="Fan W."/>
            <person name="Wang S."/>
            <person name="Wang H."/>
            <person name="Wang A."/>
            <person name="Jiang F."/>
            <person name="Liu H."/>
            <person name="Zhao H."/>
            <person name="Xu D."/>
            <person name="Zhang Y."/>
        </authorList>
    </citation>
    <scope>NUCLEOTIDE SEQUENCE [LARGE SCALE GENOMIC DNA]</scope>
    <source>
        <strain evidence="2">cv. Yunnan</strain>
        <tissue evidence="1">Leaves</tissue>
    </source>
</reference>
<protein>
    <submittedName>
        <fullName evidence="1">Uncharacterized protein</fullName>
    </submittedName>
</protein>
<proteinExistence type="predicted"/>
<keyword evidence="2" id="KW-1185">Reference proteome</keyword>
<comment type="caution">
    <text evidence="1">The sequence shown here is derived from an EMBL/GenBank/DDBJ whole genome shotgun (WGS) entry which is preliminary data.</text>
</comment>
<accession>A0ACB9BTF0</accession>
<sequence length="76" mass="8787">MSTLQPHETLKNSYAAPTVRLRCLHSCSPLTFYLFFCSYLFCPWFVLWYTKIEGTSIRANETSTLRVGESIVYSIP</sequence>
<gene>
    <name evidence="1" type="ORF">L1987_65111</name>
</gene>
<evidence type="ECO:0000313" key="2">
    <source>
        <dbReference type="Proteomes" id="UP001056120"/>
    </source>
</evidence>
<name>A0ACB9BTF0_9ASTR</name>
<dbReference type="EMBL" id="CM042039">
    <property type="protein sequence ID" value="KAI3725327.1"/>
    <property type="molecule type" value="Genomic_DNA"/>
</dbReference>
<dbReference type="Proteomes" id="UP001056120">
    <property type="component" value="Linkage Group LG22"/>
</dbReference>
<evidence type="ECO:0000313" key="1">
    <source>
        <dbReference type="EMBL" id="KAI3725327.1"/>
    </source>
</evidence>